<reference evidence="3" key="1">
    <citation type="submission" date="2016-04" db="EMBL/GenBank/DDBJ databases">
        <authorList>
            <person name="Nguyen H.D."/>
            <person name="Samba Siva P."/>
            <person name="Cullis J."/>
            <person name="Levesque C.A."/>
            <person name="Hambleton S."/>
        </authorList>
    </citation>
    <scope>NUCLEOTIDE SEQUENCE</scope>
    <source>
        <strain evidence="3">DAOMC 236426</strain>
    </source>
</reference>
<feature type="domain" description="ACT-like" evidence="2">
    <location>
        <begin position="110"/>
        <end position="164"/>
    </location>
</feature>
<evidence type="ECO:0000313" key="3">
    <source>
        <dbReference type="EMBL" id="KAE8239445.1"/>
    </source>
</evidence>
<evidence type="ECO:0000313" key="4">
    <source>
        <dbReference type="Proteomes" id="UP000077684"/>
    </source>
</evidence>
<feature type="region of interest" description="Disordered" evidence="1">
    <location>
        <begin position="1"/>
        <end position="20"/>
    </location>
</feature>
<dbReference type="SUPFAM" id="SSF55021">
    <property type="entry name" value="ACT-like"/>
    <property type="match status" value="1"/>
</dbReference>
<dbReference type="AlphaFoldDB" id="A0A8X7STC8"/>
<dbReference type="Gene3D" id="3.40.1020.10">
    <property type="entry name" value="Biosynthetic Threonine Deaminase, Domain 3"/>
    <property type="match status" value="1"/>
</dbReference>
<dbReference type="GO" id="GO:0046394">
    <property type="term" value="P:carboxylic acid biosynthetic process"/>
    <property type="evidence" value="ECO:0007669"/>
    <property type="project" value="UniProtKB-ARBA"/>
</dbReference>
<dbReference type="Pfam" id="PF00585">
    <property type="entry name" value="Thr_dehydrat_C"/>
    <property type="match status" value="1"/>
</dbReference>
<dbReference type="InterPro" id="IPR038110">
    <property type="entry name" value="TD_ACT-like_sf"/>
</dbReference>
<sequence>MAGLQSAPSASISSNNSDTATAVPAVGESASALRPPPLAVLSFTPDGTVERRRQTTCVHRRQELQGMLTKLEAAGMPAIDISGERGLQRRMRGTSLAGGSMSSRSVFSDLVQFPERPNALQKFLVTLHETNTKYPRNITLFHYRNYGSDVGKVLAGIAVDLDSSSDPGADGALSEEEKEVEARRDLDRWLTEEQGYPFVEETENVVYRRFLREG</sequence>
<reference evidence="3" key="2">
    <citation type="journal article" date="2019" name="IMA Fungus">
        <title>Genome sequencing and comparison of five Tilletia species to identify candidate genes for the detection of regulated species infecting wheat.</title>
        <authorList>
            <person name="Nguyen H.D.T."/>
            <person name="Sultana T."/>
            <person name="Kesanakurti P."/>
            <person name="Hambleton S."/>
        </authorList>
    </citation>
    <scope>NUCLEOTIDE SEQUENCE</scope>
    <source>
        <strain evidence="3">DAOMC 236426</strain>
    </source>
</reference>
<comment type="caution">
    <text evidence="3">The sequence shown here is derived from an EMBL/GenBank/DDBJ whole genome shotgun (WGS) entry which is preliminary data.</text>
</comment>
<evidence type="ECO:0000259" key="2">
    <source>
        <dbReference type="Pfam" id="PF00585"/>
    </source>
</evidence>
<evidence type="ECO:0000256" key="1">
    <source>
        <dbReference type="SAM" id="MobiDB-lite"/>
    </source>
</evidence>
<dbReference type="InterPro" id="IPR045865">
    <property type="entry name" value="ACT-like_dom_sf"/>
</dbReference>
<name>A0A8X7STC8_9BASI</name>
<dbReference type="Proteomes" id="UP000077684">
    <property type="component" value="Unassembled WGS sequence"/>
</dbReference>
<dbReference type="InterPro" id="IPR001721">
    <property type="entry name" value="TD_ACT-like"/>
</dbReference>
<dbReference type="EMBL" id="LWDE02001727">
    <property type="protein sequence ID" value="KAE8239445.1"/>
    <property type="molecule type" value="Genomic_DNA"/>
</dbReference>
<protein>
    <recommendedName>
        <fullName evidence="2">ACT-like domain-containing protein</fullName>
    </recommendedName>
</protein>
<dbReference type="GO" id="GO:0006520">
    <property type="term" value="P:amino acid metabolic process"/>
    <property type="evidence" value="ECO:0007669"/>
    <property type="project" value="UniProtKB-ARBA"/>
</dbReference>
<organism evidence="3 4">
    <name type="scientific">Tilletia controversa</name>
    <name type="common">dwarf bunt fungus</name>
    <dbReference type="NCBI Taxonomy" id="13291"/>
    <lineage>
        <taxon>Eukaryota</taxon>
        <taxon>Fungi</taxon>
        <taxon>Dikarya</taxon>
        <taxon>Basidiomycota</taxon>
        <taxon>Ustilaginomycotina</taxon>
        <taxon>Exobasidiomycetes</taxon>
        <taxon>Tilletiales</taxon>
        <taxon>Tilletiaceae</taxon>
        <taxon>Tilletia</taxon>
    </lineage>
</organism>
<keyword evidence="4" id="KW-1185">Reference proteome</keyword>
<accession>A0A8X7STC8</accession>
<proteinExistence type="predicted"/>
<gene>
    <name evidence="3" type="ORF">A4X06_0g8260</name>
</gene>